<protein>
    <submittedName>
        <fullName evidence="1">Cyclase family protein</fullName>
    </submittedName>
</protein>
<dbReference type="SUPFAM" id="SSF102198">
    <property type="entry name" value="Putative cyclase"/>
    <property type="match status" value="1"/>
</dbReference>
<accession>T1BT27</accession>
<dbReference type="GO" id="GO:0019441">
    <property type="term" value="P:L-tryptophan catabolic process to kynurenine"/>
    <property type="evidence" value="ECO:0007669"/>
    <property type="project" value="InterPro"/>
</dbReference>
<dbReference type="InterPro" id="IPR037175">
    <property type="entry name" value="KFase_sf"/>
</dbReference>
<sequence>MQTEAKPSDAHILAQLVRGIGTGAIRVVDLTVPLEPSTPTIQLPPQFAPSKPFSLEEISRYDERGPAWYWNNFACGEHTGTHFDAPVHWVTGRDYPENATHNIPVDRF</sequence>
<proteinExistence type="predicted"/>
<feature type="non-terminal residue" evidence="1">
    <location>
        <position position="108"/>
    </location>
</feature>
<organism evidence="1">
    <name type="scientific">mine drainage metagenome</name>
    <dbReference type="NCBI Taxonomy" id="410659"/>
    <lineage>
        <taxon>unclassified sequences</taxon>
        <taxon>metagenomes</taxon>
        <taxon>ecological metagenomes</taxon>
    </lineage>
</organism>
<dbReference type="AlphaFoldDB" id="T1BT27"/>
<dbReference type="Gene3D" id="3.50.30.50">
    <property type="entry name" value="Putative cyclase"/>
    <property type="match status" value="1"/>
</dbReference>
<reference evidence="1" key="2">
    <citation type="journal article" date="2014" name="ISME J.">
        <title>Microbial stratification in low pH oxic and suboxic macroscopic growths along an acid mine drainage.</title>
        <authorList>
            <person name="Mendez-Garcia C."/>
            <person name="Mesa V."/>
            <person name="Sprenger R.R."/>
            <person name="Richter M."/>
            <person name="Diez M.S."/>
            <person name="Solano J."/>
            <person name="Bargiela R."/>
            <person name="Golyshina O.V."/>
            <person name="Manteca A."/>
            <person name="Ramos J.L."/>
            <person name="Gallego J.R."/>
            <person name="Llorente I."/>
            <person name="Martins Dos Santos V.A."/>
            <person name="Jensen O.N."/>
            <person name="Pelaez A.I."/>
            <person name="Sanchez J."/>
            <person name="Ferrer M."/>
        </authorList>
    </citation>
    <scope>NUCLEOTIDE SEQUENCE</scope>
</reference>
<gene>
    <name evidence="1" type="ORF">B2A_04964</name>
</gene>
<evidence type="ECO:0000313" key="1">
    <source>
        <dbReference type="EMBL" id="EQD57110.1"/>
    </source>
</evidence>
<comment type="caution">
    <text evidence="1">The sequence shown here is derived from an EMBL/GenBank/DDBJ whole genome shotgun (WGS) entry which is preliminary data.</text>
</comment>
<dbReference type="EMBL" id="AUZZ01003391">
    <property type="protein sequence ID" value="EQD57110.1"/>
    <property type="molecule type" value="Genomic_DNA"/>
</dbReference>
<dbReference type="GO" id="GO:0004061">
    <property type="term" value="F:arylformamidase activity"/>
    <property type="evidence" value="ECO:0007669"/>
    <property type="project" value="InterPro"/>
</dbReference>
<dbReference type="InterPro" id="IPR007325">
    <property type="entry name" value="KFase/CYL"/>
</dbReference>
<dbReference type="Pfam" id="PF04199">
    <property type="entry name" value="Cyclase"/>
    <property type="match status" value="1"/>
</dbReference>
<name>T1BT27_9ZZZZ</name>
<reference evidence="1" key="1">
    <citation type="submission" date="2013-08" db="EMBL/GenBank/DDBJ databases">
        <authorList>
            <person name="Mendez C."/>
            <person name="Richter M."/>
            <person name="Ferrer M."/>
            <person name="Sanchez J."/>
        </authorList>
    </citation>
    <scope>NUCLEOTIDE SEQUENCE</scope>
</reference>